<sequence>MPLALAPSDRSADINDRTRTRTRLRRIAALGGVALLATGSAACQVAESAGAGFAVSDAIDELLSREALTVGATLDAGPDEIYAYLTRAAESRAAGDDGRGAEAEPPTLDEARLLSDLELTFSVGDPEEETRMRDLAPEDPRNSSLTVNFGGRDVLGLKQVEDTTYLRVGAEAVVEDVYGGDEATVARAERFAQDAGQLPESLADTATGLAGDWVEVDPFQYPAYADALAEHGGVDPEIAHDLAATVEDGDALLQPQRQWDVVGQLRNALDEGATTHHEGESRGAERVTLRMTADQARSALGPLLNLLDEQVDRYDLPPVIGEPAPGDAEVEAELAIRNGVLAEATFDLGQLDGGDAGSLPLRLSLAGGAALSLSAPESAGPVSPEDLTVALLYLRVREEQRIEDEDRADLPGPMQP</sequence>
<proteinExistence type="predicted"/>
<dbReference type="Proteomes" id="UP000278673">
    <property type="component" value="Unassembled WGS sequence"/>
</dbReference>
<protein>
    <submittedName>
        <fullName evidence="2">Uncharacterized protein</fullName>
    </submittedName>
</protein>
<comment type="caution">
    <text evidence="2">The sequence shown here is derived from an EMBL/GenBank/DDBJ whole genome shotgun (WGS) entry which is preliminary data.</text>
</comment>
<feature type="region of interest" description="Disordered" evidence="1">
    <location>
        <begin position="125"/>
        <end position="144"/>
    </location>
</feature>
<evidence type="ECO:0000256" key="1">
    <source>
        <dbReference type="SAM" id="MobiDB-lite"/>
    </source>
</evidence>
<gene>
    <name evidence="2" type="ORF">EBN88_15555</name>
</gene>
<dbReference type="EMBL" id="RFFJ01000079">
    <property type="protein sequence ID" value="RMI39096.1"/>
    <property type="molecule type" value="Genomic_DNA"/>
</dbReference>
<keyword evidence="3" id="KW-1185">Reference proteome</keyword>
<organism evidence="2 3">
    <name type="scientific">Streptomyces triticirhizae</name>
    <dbReference type="NCBI Taxonomy" id="2483353"/>
    <lineage>
        <taxon>Bacteria</taxon>
        <taxon>Bacillati</taxon>
        <taxon>Actinomycetota</taxon>
        <taxon>Actinomycetes</taxon>
        <taxon>Kitasatosporales</taxon>
        <taxon>Streptomycetaceae</taxon>
        <taxon>Streptomyces</taxon>
    </lineage>
</organism>
<feature type="compositionally biased region" description="Basic and acidic residues" evidence="1">
    <location>
        <begin position="129"/>
        <end position="141"/>
    </location>
</feature>
<evidence type="ECO:0000313" key="3">
    <source>
        <dbReference type="Proteomes" id="UP000278673"/>
    </source>
</evidence>
<accession>A0A3M2LPT7</accession>
<reference evidence="2 3" key="1">
    <citation type="submission" date="2018-10" db="EMBL/GenBank/DDBJ databases">
        <title>Isolation, diversity and antifungal activity of actinobacteria from wheat.</title>
        <authorList>
            <person name="Han C."/>
        </authorList>
    </citation>
    <scope>NUCLEOTIDE SEQUENCE [LARGE SCALE GENOMIC DNA]</scope>
    <source>
        <strain evidence="2 3">NEAU-YY642</strain>
    </source>
</reference>
<evidence type="ECO:0000313" key="2">
    <source>
        <dbReference type="EMBL" id="RMI39096.1"/>
    </source>
</evidence>
<dbReference type="AlphaFoldDB" id="A0A3M2LPT7"/>
<name>A0A3M2LPT7_9ACTN</name>